<dbReference type="Gene3D" id="1.10.10.2520">
    <property type="entry name" value="Cell wall hydrolase SleB, domain 1"/>
    <property type="match status" value="1"/>
</dbReference>
<keyword evidence="1" id="KW-1133">Transmembrane helix</keyword>
<evidence type="ECO:0000256" key="1">
    <source>
        <dbReference type="SAM" id="Phobius"/>
    </source>
</evidence>
<keyword evidence="3" id="KW-0378">Hydrolase</keyword>
<dbReference type="RefSeq" id="WP_277275634.1">
    <property type="nucleotide sequence ID" value="NZ_JAROCY010000003.1"/>
</dbReference>
<dbReference type="Proteomes" id="UP001222770">
    <property type="component" value="Unassembled WGS sequence"/>
</dbReference>
<reference evidence="3 4" key="1">
    <citation type="submission" date="2023-03" db="EMBL/GenBank/DDBJ databases">
        <title>Novosphingobium cyanobacteriorum sp. nov., isolated from a eutrophic reservoir during the Microcystis bloom period.</title>
        <authorList>
            <person name="Kang M."/>
            <person name="Le V."/>
            <person name="Ko S.-R."/>
            <person name="Lee S.-A."/>
            <person name="Ahn C.-Y."/>
        </authorList>
    </citation>
    <scope>NUCLEOTIDE SEQUENCE [LARGE SCALE GENOMIC DNA]</scope>
    <source>
        <strain evidence="3 4">HBC54</strain>
    </source>
</reference>
<dbReference type="GO" id="GO:0016787">
    <property type="term" value="F:hydrolase activity"/>
    <property type="evidence" value="ECO:0007669"/>
    <property type="project" value="UniProtKB-KW"/>
</dbReference>
<evidence type="ECO:0000313" key="3">
    <source>
        <dbReference type="EMBL" id="MDF8332464.1"/>
    </source>
</evidence>
<dbReference type="InterPro" id="IPR011105">
    <property type="entry name" value="Cell_wall_hydrolase_SleB"/>
</dbReference>
<evidence type="ECO:0000259" key="2">
    <source>
        <dbReference type="Pfam" id="PF07486"/>
    </source>
</evidence>
<dbReference type="EMBL" id="JAROCY010000003">
    <property type="protein sequence ID" value="MDF8332464.1"/>
    <property type="molecule type" value="Genomic_DNA"/>
</dbReference>
<name>A0ABT6CG31_9SPHN</name>
<keyword evidence="1" id="KW-0812">Transmembrane</keyword>
<dbReference type="Pfam" id="PF07486">
    <property type="entry name" value="Hydrolase_2"/>
    <property type="match status" value="1"/>
</dbReference>
<organism evidence="3 4">
    <name type="scientific">Novosphingobium cyanobacteriorum</name>
    <dbReference type="NCBI Taxonomy" id="3024215"/>
    <lineage>
        <taxon>Bacteria</taxon>
        <taxon>Pseudomonadati</taxon>
        <taxon>Pseudomonadota</taxon>
        <taxon>Alphaproteobacteria</taxon>
        <taxon>Sphingomonadales</taxon>
        <taxon>Sphingomonadaceae</taxon>
        <taxon>Novosphingobium</taxon>
    </lineage>
</organism>
<keyword evidence="4" id="KW-1185">Reference proteome</keyword>
<dbReference type="InterPro" id="IPR042047">
    <property type="entry name" value="SleB_dom1"/>
</dbReference>
<protein>
    <submittedName>
        <fullName evidence="3">Cell wall hydrolase</fullName>
    </submittedName>
</protein>
<feature type="transmembrane region" description="Helical" evidence="1">
    <location>
        <begin position="20"/>
        <end position="42"/>
    </location>
</feature>
<feature type="domain" description="Cell wall hydrolase SleB" evidence="2">
    <location>
        <begin position="118"/>
        <end position="226"/>
    </location>
</feature>
<gene>
    <name evidence="3" type="ORF">POM99_04555</name>
</gene>
<accession>A0ABT6CG31</accession>
<sequence length="402" mass="42674">MASQATTPARPWLAPHWRDLLLRTVMAVGFLAALVGVLTHFAPAPPAPQARVIIPPLLPDPFSLLPIAPESARVSNAAVPIEAPAIAAKPFRFAGSLEERQRAADCLAAAQWYEAGDDPVGQRAVAQVVLNRARHPAFPGTVCGVVFQGSERKTGCQFTFTCDGAMVLRKPSTVAWTRARSIALAALAGSVDPSVGLATHYHADYVVPYWRDSLVKLAQVGAHIFYSWPGYWGGPGVMARIPSGGPEPFVPLMAAISPAHGNALLAFDTNGLDGDIDLAGAPAAADPQVQQLVSHYPASSNAGSGNANAPQSTDRFDLALDPKAMPGSYAVRAFALCKDKPRCVVLGKHDPEAATLAFVYVHDSKSGAEGTWWNCDETPRQDRAQCLPQGATTRDPLIARWL</sequence>
<keyword evidence="1" id="KW-0472">Membrane</keyword>
<proteinExistence type="predicted"/>
<comment type="caution">
    <text evidence="3">The sequence shown here is derived from an EMBL/GenBank/DDBJ whole genome shotgun (WGS) entry which is preliminary data.</text>
</comment>
<evidence type="ECO:0000313" key="4">
    <source>
        <dbReference type="Proteomes" id="UP001222770"/>
    </source>
</evidence>